<dbReference type="CDD" id="cd06326">
    <property type="entry name" value="PBP1_ABC_ligand_binding-like"/>
    <property type="match status" value="1"/>
</dbReference>
<accession>A0A515EVN7</accession>
<keyword evidence="2" id="KW-0732">Signal</keyword>
<evidence type="ECO:0000259" key="3">
    <source>
        <dbReference type="Pfam" id="PF13458"/>
    </source>
</evidence>
<evidence type="ECO:0000313" key="4">
    <source>
        <dbReference type="EMBL" id="QDL56714.1"/>
    </source>
</evidence>
<reference evidence="5" key="1">
    <citation type="submission" date="2019-02" db="EMBL/GenBank/DDBJ databases">
        <title>Complete genome sequence of Rhodoferax sp. Gr-4.</title>
        <authorList>
            <person name="Jin L."/>
        </authorList>
    </citation>
    <scope>NUCLEOTIDE SEQUENCE [LARGE SCALE GENOMIC DNA]</scope>
    <source>
        <strain evidence="5">Gr-4</strain>
    </source>
</reference>
<comment type="similarity">
    <text evidence="1">Belongs to the leucine-binding protein family.</text>
</comment>
<sequence>MLTCLALVSPTLALADSKPIVLGQTYVQSGPLASLSTDPLLGIRAMLESVNRSGGIGGRPIELRQLDDAYDTARASANVKQLVGDGAVAILMPIGTSSSVGAVKTANELKVPIVGPYTGAAPVMKHTDYGFPVRISFEEECARIVNHLFTLGVTRIAFAHNDNPGARAAMESAKSFIEQRGTKMIGSVAIKNDASDAAAQAQELAKLKPEVVVFSASNDVTAKFIQAYRATGAGATFYSLSFLNGAQLFKTIDKDAVGVVISQVVPYPWNVAMPIVIEYQAAMKKIGVSDVSYASLEGYVSAKVVVEALKQAGPNPSAEKVKTALETFKALNLGGVTLRYTPTEHLGINFSELSMLRKDGSFIR</sequence>
<dbReference type="EMBL" id="CP036282">
    <property type="protein sequence ID" value="QDL56714.1"/>
    <property type="molecule type" value="Genomic_DNA"/>
</dbReference>
<dbReference type="Pfam" id="PF13458">
    <property type="entry name" value="Peripla_BP_6"/>
    <property type="match status" value="1"/>
</dbReference>
<dbReference type="Proteomes" id="UP000317365">
    <property type="component" value="Chromosome"/>
</dbReference>
<dbReference type="PANTHER" id="PTHR47235">
    <property type="entry name" value="BLR6548 PROTEIN"/>
    <property type="match status" value="1"/>
</dbReference>
<name>A0A515EVN7_9BURK</name>
<gene>
    <name evidence="4" type="ORF">EXZ61_07185</name>
</gene>
<dbReference type="InterPro" id="IPR028081">
    <property type="entry name" value="Leu-bd"/>
</dbReference>
<dbReference type="AlphaFoldDB" id="A0A515EVN7"/>
<evidence type="ECO:0000256" key="2">
    <source>
        <dbReference type="ARBA" id="ARBA00022729"/>
    </source>
</evidence>
<evidence type="ECO:0000256" key="1">
    <source>
        <dbReference type="ARBA" id="ARBA00010062"/>
    </source>
</evidence>
<dbReference type="SUPFAM" id="SSF53822">
    <property type="entry name" value="Periplasmic binding protein-like I"/>
    <property type="match status" value="1"/>
</dbReference>
<evidence type="ECO:0000313" key="5">
    <source>
        <dbReference type="Proteomes" id="UP000317365"/>
    </source>
</evidence>
<reference evidence="5" key="2">
    <citation type="journal article" date="2020" name="Int. J. Syst. Evol. Microbiol.">
        <title>Genomic insights into a novel species Rhodoferax aquaticus sp. nov., isolated from freshwater.</title>
        <authorList>
            <person name="Li T."/>
            <person name="Zhuo Y."/>
            <person name="Jin C.Z."/>
            <person name="Wu X."/>
            <person name="Ko S.R."/>
            <person name="Jin F.J."/>
            <person name="Ahn C.Y."/>
            <person name="Oh H.M."/>
            <person name="Lee H.G."/>
            <person name="Jin L."/>
        </authorList>
    </citation>
    <scope>NUCLEOTIDE SEQUENCE [LARGE SCALE GENOMIC DNA]</scope>
    <source>
        <strain evidence="5">Gr-4</strain>
    </source>
</reference>
<dbReference type="PANTHER" id="PTHR47235:SF1">
    <property type="entry name" value="BLR6548 PROTEIN"/>
    <property type="match status" value="1"/>
</dbReference>
<dbReference type="KEGG" id="rhg:EXZ61_07185"/>
<feature type="domain" description="Leucine-binding protein" evidence="3">
    <location>
        <begin position="19"/>
        <end position="345"/>
    </location>
</feature>
<proteinExistence type="inferred from homology"/>
<dbReference type="InterPro" id="IPR028082">
    <property type="entry name" value="Peripla_BP_I"/>
</dbReference>
<keyword evidence="5" id="KW-1185">Reference proteome</keyword>
<organism evidence="4 5">
    <name type="scientific">Rhodoferax aquaticus</name>
    <dbReference type="NCBI Taxonomy" id="2527691"/>
    <lineage>
        <taxon>Bacteria</taxon>
        <taxon>Pseudomonadati</taxon>
        <taxon>Pseudomonadota</taxon>
        <taxon>Betaproteobacteria</taxon>
        <taxon>Burkholderiales</taxon>
        <taxon>Comamonadaceae</taxon>
        <taxon>Rhodoferax</taxon>
    </lineage>
</organism>
<protein>
    <submittedName>
        <fullName evidence="4">ABC transporter substrate-binding protein</fullName>
    </submittedName>
</protein>
<dbReference type="Gene3D" id="3.40.50.2300">
    <property type="match status" value="2"/>
</dbReference>